<sequence length="61" mass="7275">MPYIIYFILCTLSIYKTEAINVRLFLRDAHARNNKRVLSKGILQLFLVRTNYTLLFLHEES</sequence>
<gene>
    <name evidence="1" type="ORF">NEQG_02656</name>
</gene>
<dbReference type="EMBL" id="GL870886">
    <property type="protein sequence ID" value="EIJ87165.1"/>
    <property type="molecule type" value="Genomic_DNA"/>
</dbReference>
<evidence type="ECO:0000313" key="2">
    <source>
        <dbReference type="Proteomes" id="UP000002872"/>
    </source>
</evidence>
<name>I3ED68_NEMP3</name>
<reference evidence="1" key="1">
    <citation type="submission" date="2011-01" db="EMBL/GenBank/DDBJ databases">
        <title>The Genome Sequence of Nematocida parisii strain ERTm3.</title>
        <authorList>
            <consortium name="The Broad Institute Genome Sequencing Platform"/>
            <consortium name="The Broad Institute Genome Sequencing Center for Infectious Disease"/>
            <person name="Cuomo C."/>
            <person name="Troemel E."/>
            <person name="Young S.K."/>
            <person name="Zeng Q."/>
            <person name="Gargeya S."/>
            <person name="Fitzgerald M."/>
            <person name="Haas B."/>
            <person name="Abouelleil A."/>
            <person name="Alvarado L."/>
            <person name="Arachchi H.M."/>
            <person name="Berlin A."/>
            <person name="Chapman S.B."/>
            <person name="Gearin G."/>
            <person name="Goldberg J."/>
            <person name="Griggs A."/>
            <person name="Gujja S."/>
            <person name="Hansen M."/>
            <person name="Heiman D."/>
            <person name="Howarth C."/>
            <person name="Larimer J."/>
            <person name="Lui A."/>
            <person name="MacDonald P.J.P."/>
            <person name="McCowen C."/>
            <person name="Montmayeur A."/>
            <person name="Murphy C."/>
            <person name="Neiman D."/>
            <person name="Pearson M."/>
            <person name="Priest M."/>
            <person name="Roberts A."/>
            <person name="Saif S."/>
            <person name="Shea T."/>
            <person name="Sisk P."/>
            <person name="Stolte C."/>
            <person name="Sykes S."/>
            <person name="Wortman J."/>
            <person name="Nusbaum C."/>
            <person name="Birren B."/>
        </authorList>
    </citation>
    <scope>NUCLEOTIDE SEQUENCE</scope>
    <source>
        <strain evidence="1">ERTm3</strain>
    </source>
</reference>
<dbReference type="HOGENOM" id="CLU_2923155_0_0_1"/>
<dbReference type="InParanoid" id="I3ED68"/>
<accession>I3ED68</accession>
<protein>
    <submittedName>
        <fullName evidence="1">Uncharacterized protein</fullName>
    </submittedName>
</protein>
<evidence type="ECO:0000313" key="1">
    <source>
        <dbReference type="EMBL" id="EIJ87165.1"/>
    </source>
</evidence>
<dbReference type="AlphaFoldDB" id="I3ED68"/>
<proteinExistence type="predicted"/>
<organism evidence="1 2">
    <name type="scientific">Nematocida parisii (strain ERTm3)</name>
    <name type="common">Nematode killer fungus</name>
    <dbReference type="NCBI Taxonomy" id="935791"/>
    <lineage>
        <taxon>Eukaryota</taxon>
        <taxon>Fungi</taxon>
        <taxon>Fungi incertae sedis</taxon>
        <taxon>Microsporidia</taxon>
        <taxon>Nematocida</taxon>
    </lineage>
</organism>
<dbReference type="Proteomes" id="UP000002872">
    <property type="component" value="Unassembled WGS sequence"/>
</dbReference>
<keyword evidence="2" id="KW-1185">Reference proteome</keyword>
<dbReference type="VEuPathDB" id="MicrosporidiaDB:NEQG_02656"/>